<gene>
    <name evidence="1" type="ORF">ILYODFUR_001768</name>
</gene>
<dbReference type="EMBL" id="JAHRIQ010092762">
    <property type="protein sequence ID" value="MEQ2250531.1"/>
    <property type="molecule type" value="Genomic_DNA"/>
</dbReference>
<name>A0ABV0UZH8_9TELE</name>
<protein>
    <submittedName>
        <fullName evidence="1">Uncharacterized protein</fullName>
    </submittedName>
</protein>
<comment type="caution">
    <text evidence="1">The sequence shown here is derived from an EMBL/GenBank/DDBJ whole genome shotgun (WGS) entry which is preliminary data.</text>
</comment>
<accession>A0ABV0UZH8</accession>
<proteinExistence type="predicted"/>
<reference evidence="1 2" key="1">
    <citation type="submission" date="2021-06" db="EMBL/GenBank/DDBJ databases">
        <authorList>
            <person name="Palmer J.M."/>
        </authorList>
    </citation>
    <scope>NUCLEOTIDE SEQUENCE [LARGE SCALE GENOMIC DNA]</scope>
    <source>
        <strain evidence="2">if_2019</strain>
        <tissue evidence="1">Muscle</tissue>
    </source>
</reference>
<dbReference type="Proteomes" id="UP001482620">
    <property type="component" value="Unassembled WGS sequence"/>
</dbReference>
<evidence type="ECO:0000313" key="1">
    <source>
        <dbReference type="EMBL" id="MEQ2250531.1"/>
    </source>
</evidence>
<sequence length="128" mass="14063">MSSVLCLPVQCFDPACVFWIFLPCLCRTFLRSLIPGQRPHACLTGLRPKPRPLDLLAPFLPFGPSPGEWTSPLSRPPLSPLVKASLLCSHSPHCDITRSLSVEPLDATFGTEIEPQEQHTGFLPSPSF</sequence>
<evidence type="ECO:0000313" key="2">
    <source>
        <dbReference type="Proteomes" id="UP001482620"/>
    </source>
</evidence>
<organism evidence="1 2">
    <name type="scientific">Ilyodon furcidens</name>
    <name type="common">goldbreast splitfin</name>
    <dbReference type="NCBI Taxonomy" id="33524"/>
    <lineage>
        <taxon>Eukaryota</taxon>
        <taxon>Metazoa</taxon>
        <taxon>Chordata</taxon>
        <taxon>Craniata</taxon>
        <taxon>Vertebrata</taxon>
        <taxon>Euteleostomi</taxon>
        <taxon>Actinopterygii</taxon>
        <taxon>Neopterygii</taxon>
        <taxon>Teleostei</taxon>
        <taxon>Neoteleostei</taxon>
        <taxon>Acanthomorphata</taxon>
        <taxon>Ovalentaria</taxon>
        <taxon>Atherinomorphae</taxon>
        <taxon>Cyprinodontiformes</taxon>
        <taxon>Goodeidae</taxon>
        <taxon>Ilyodon</taxon>
    </lineage>
</organism>
<keyword evidence="2" id="KW-1185">Reference proteome</keyword>